<protein>
    <submittedName>
        <fullName evidence="2">Putative nucleotidyltransferase</fullName>
    </submittedName>
</protein>
<dbReference type="InterPro" id="IPR002934">
    <property type="entry name" value="Polymerase_NTP_transf_dom"/>
</dbReference>
<organism evidence="2 3">
    <name type="scientific">Roseibium marinum</name>
    <dbReference type="NCBI Taxonomy" id="281252"/>
    <lineage>
        <taxon>Bacteria</taxon>
        <taxon>Pseudomonadati</taxon>
        <taxon>Pseudomonadota</taxon>
        <taxon>Alphaproteobacteria</taxon>
        <taxon>Hyphomicrobiales</taxon>
        <taxon>Stappiaceae</taxon>
        <taxon>Roseibium</taxon>
    </lineage>
</organism>
<dbReference type="RefSeq" id="WP_103225541.1">
    <property type="nucleotide sequence ID" value="NZ_PPCN01000021.1"/>
</dbReference>
<dbReference type="CDD" id="cd05403">
    <property type="entry name" value="NT_KNTase_like"/>
    <property type="match status" value="1"/>
</dbReference>
<dbReference type="AlphaFoldDB" id="A0A2S3UJL9"/>
<accession>A0A2S3UJL9</accession>
<dbReference type="Gene3D" id="3.30.460.10">
    <property type="entry name" value="Beta Polymerase, domain 2"/>
    <property type="match status" value="1"/>
</dbReference>
<gene>
    <name evidence="2" type="ORF">CLV41_1216</name>
</gene>
<dbReference type="Pfam" id="PF01909">
    <property type="entry name" value="NTP_transf_2"/>
    <property type="match status" value="1"/>
</dbReference>
<proteinExistence type="predicted"/>
<dbReference type="SUPFAM" id="SSF47598">
    <property type="entry name" value="Ribbon-helix-helix"/>
    <property type="match status" value="1"/>
</dbReference>
<keyword evidence="3" id="KW-1185">Reference proteome</keyword>
<reference evidence="2 3" key="1">
    <citation type="submission" date="2018-01" db="EMBL/GenBank/DDBJ databases">
        <title>Genomic Encyclopedia of Archaeal and Bacterial Type Strains, Phase II (KMG-II): from individual species to whole genera.</title>
        <authorList>
            <person name="Goeker M."/>
        </authorList>
    </citation>
    <scope>NUCLEOTIDE SEQUENCE [LARGE SCALE GENOMIC DNA]</scope>
    <source>
        <strain evidence="2 3">DSM 17023</strain>
    </source>
</reference>
<dbReference type="EMBL" id="PPCN01000021">
    <property type="protein sequence ID" value="POF27780.1"/>
    <property type="molecule type" value="Genomic_DNA"/>
</dbReference>
<dbReference type="InterPro" id="IPR013321">
    <property type="entry name" value="Arc_rbn_hlx_hlx"/>
</dbReference>
<dbReference type="Proteomes" id="UP000236959">
    <property type="component" value="Unassembled WGS sequence"/>
</dbReference>
<evidence type="ECO:0000313" key="2">
    <source>
        <dbReference type="EMBL" id="POF27780.1"/>
    </source>
</evidence>
<dbReference type="Gene3D" id="1.10.1220.10">
    <property type="entry name" value="Met repressor-like"/>
    <property type="match status" value="1"/>
</dbReference>
<name>A0A2S3UJL9_9HYPH</name>
<comment type="caution">
    <text evidence="2">The sequence shown here is derived from an EMBL/GenBank/DDBJ whole genome shotgun (WGS) entry which is preliminary data.</text>
</comment>
<dbReference type="InterPro" id="IPR010985">
    <property type="entry name" value="Ribbon_hlx_hlx"/>
</dbReference>
<dbReference type="GO" id="GO:0016779">
    <property type="term" value="F:nucleotidyltransferase activity"/>
    <property type="evidence" value="ECO:0007669"/>
    <property type="project" value="InterPro"/>
</dbReference>
<keyword evidence="2" id="KW-0808">Transferase</keyword>
<feature type="domain" description="Polymerase nucleotidyl transferase" evidence="1">
    <location>
        <begin position="62"/>
        <end position="140"/>
    </location>
</feature>
<evidence type="ECO:0000313" key="3">
    <source>
        <dbReference type="Proteomes" id="UP000236959"/>
    </source>
</evidence>
<sequence length="151" mass="16959">MPDPETAYLSARVPAPLKNRFKSLAARRGLKVQDLLNQLVADFVAEEDRQAPVATDVVRRLRRHQTAMAEKGLQHLYLFGSVARGDARPDSDIDLAYELRPGAKLSLFEIGRIEGLIREALERDTKIDLVPRTSLRDHVAETASLDEIQVF</sequence>
<dbReference type="InterPro" id="IPR043519">
    <property type="entry name" value="NT_sf"/>
</dbReference>
<evidence type="ECO:0000259" key="1">
    <source>
        <dbReference type="Pfam" id="PF01909"/>
    </source>
</evidence>
<dbReference type="OrthoDB" id="559450at2"/>
<dbReference type="SUPFAM" id="SSF81301">
    <property type="entry name" value="Nucleotidyltransferase"/>
    <property type="match status" value="1"/>
</dbReference>
<dbReference type="GO" id="GO:0006355">
    <property type="term" value="P:regulation of DNA-templated transcription"/>
    <property type="evidence" value="ECO:0007669"/>
    <property type="project" value="InterPro"/>
</dbReference>